<dbReference type="EMBL" id="BMAU01021280">
    <property type="protein sequence ID" value="GFY08162.1"/>
    <property type="molecule type" value="Genomic_DNA"/>
</dbReference>
<protein>
    <submittedName>
        <fullName evidence="2">Uncharacterized protein</fullName>
    </submittedName>
</protein>
<evidence type="ECO:0000313" key="3">
    <source>
        <dbReference type="Proteomes" id="UP000887159"/>
    </source>
</evidence>
<evidence type="ECO:0000256" key="1">
    <source>
        <dbReference type="SAM" id="MobiDB-lite"/>
    </source>
</evidence>
<name>A0A8X6S650_TRICX</name>
<sequence length="83" mass="10044">MQGSKNSGNVERRGWNESMRSNHDDRQSNWRNSEVLHRPSNRNNYRGHYESGRQKNQWFESRDDRRLDTEYQSGKRVQCENLS</sequence>
<comment type="caution">
    <text evidence="2">The sequence shown here is derived from an EMBL/GenBank/DDBJ whole genome shotgun (WGS) entry which is preliminary data.</text>
</comment>
<reference evidence="2" key="1">
    <citation type="submission" date="2020-08" db="EMBL/GenBank/DDBJ databases">
        <title>Multicomponent nature underlies the extraordinary mechanical properties of spider dragline silk.</title>
        <authorList>
            <person name="Kono N."/>
            <person name="Nakamura H."/>
            <person name="Mori M."/>
            <person name="Yoshida Y."/>
            <person name="Ohtoshi R."/>
            <person name="Malay A.D."/>
            <person name="Moran D.A.P."/>
            <person name="Tomita M."/>
            <person name="Numata K."/>
            <person name="Arakawa K."/>
        </authorList>
    </citation>
    <scope>NUCLEOTIDE SEQUENCE</scope>
</reference>
<feature type="region of interest" description="Disordered" evidence="1">
    <location>
        <begin position="1"/>
        <end position="83"/>
    </location>
</feature>
<proteinExistence type="predicted"/>
<dbReference type="AlphaFoldDB" id="A0A8X6S650"/>
<feature type="compositionally biased region" description="Basic and acidic residues" evidence="1">
    <location>
        <begin position="60"/>
        <end position="69"/>
    </location>
</feature>
<organism evidence="2 3">
    <name type="scientific">Trichonephila clavipes</name>
    <name type="common">Golden silk orbweaver</name>
    <name type="synonym">Nephila clavipes</name>
    <dbReference type="NCBI Taxonomy" id="2585209"/>
    <lineage>
        <taxon>Eukaryota</taxon>
        <taxon>Metazoa</taxon>
        <taxon>Ecdysozoa</taxon>
        <taxon>Arthropoda</taxon>
        <taxon>Chelicerata</taxon>
        <taxon>Arachnida</taxon>
        <taxon>Araneae</taxon>
        <taxon>Araneomorphae</taxon>
        <taxon>Entelegynae</taxon>
        <taxon>Araneoidea</taxon>
        <taxon>Nephilidae</taxon>
        <taxon>Trichonephila</taxon>
    </lineage>
</organism>
<evidence type="ECO:0000313" key="2">
    <source>
        <dbReference type="EMBL" id="GFY08162.1"/>
    </source>
</evidence>
<accession>A0A8X6S650</accession>
<dbReference type="Proteomes" id="UP000887159">
    <property type="component" value="Unassembled WGS sequence"/>
</dbReference>
<feature type="compositionally biased region" description="Basic and acidic residues" evidence="1">
    <location>
        <begin position="10"/>
        <end position="28"/>
    </location>
</feature>
<keyword evidence="3" id="KW-1185">Reference proteome</keyword>
<gene>
    <name evidence="2" type="primary">NCL1_27501</name>
    <name evidence="2" type="ORF">TNCV_1355751</name>
</gene>